<evidence type="ECO:0000256" key="1">
    <source>
        <dbReference type="SAM" id="MobiDB-lite"/>
    </source>
</evidence>
<accession>A0A6A6V951</accession>
<protein>
    <submittedName>
        <fullName evidence="2">Uncharacterized protein</fullName>
    </submittedName>
</protein>
<feature type="region of interest" description="Disordered" evidence="1">
    <location>
        <begin position="1"/>
        <end position="88"/>
    </location>
</feature>
<proteinExistence type="predicted"/>
<sequence length="88" mass="9138">MSSSTTNNNNQATEDDPSVPFKVGGKQDDTGISTGTIDNTNPGIQNAGGTSEQRRGQDVSFTQDPGEKGYVGTKTASESLVEGIERSA</sequence>
<name>A0A6A6V951_9PLEO</name>
<dbReference type="OrthoDB" id="3784937at2759"/>
<reference evidence="2" key="1">
    <citation type="journal article" date="2020" name="Stud. Mycol.">
        <title>101 Dothideomycetes genomes: a test case for predicting lifestyles and emergence of pathogens.</title>
        <authorList>
            <person name="Haridas S."/>
            <person name="Albert R."/>
            <person name="Binder M."/>
            <person name="Bloem J."/>
            <person name="Labutti K."/>
            <person name="Salamov A."/>
            <person name="Andreopoulos B."/>
            <person name="Baker S."/>
            <person name="Barry K."/>
            <person name="Bills G."/>
            <person name="Bluhm B."/>
            <person name="Cannon C."/>
            <person name="Castanera R."/>
            <person name="Culley D."/>
            <person name="Daum C."/>
            <person name="Ezra D."/>
            <person name="Gonzalez J."/>
            <person name="Henrissat B."/>
            <person name="Kuo A."/>
            <person name="Liang C."/>
            <person name="Lipzen A."/>
            <person name="Lutzoni F."/>
            <person name="Magnuson J."/>
            <person name="Mondo S."/>
            <person name="Nolan M."/>
            <person name="Ohm R."/>
            <person name="Pangilinan J."/>
            <person name="Park H.-J."/>
            <person name="Ramirez L."/>
            <person name="Alfaro M."/>
            <person name="Sun H."/>
            <person name="Tritt A."/>
            <person name="Yoshinaga Y."/>
            <person name="Zwiers L.-H."/>
            <person name="Turgeon B."/>
            <person name="Goodwin S."/>
            <person name="Spatafora J."/>
            <person name="Crous P."/>
            <person name="Grigoriev I."/>
        </authorList>
    </citation>
    <scope>NUCLEOTIDE SEQUENCE</scope>
    <source>
        <strain evidence="2">CBS 119925</strain>
    </source>
</reference>
<evidence type="ECO:0000313" key="3">
    <source>
        <dbReference type="Proteomes" id="UP000799440"/>
    </source>
</evidence>
<organism evidence="2 3">
    <name type="scientific">Sporormia fimetaria CBS 119925</name>
    <dbReference type="NCBI Taxonomy" id="1340428"/>
    <lineage>
        <taxon>Eukaryota</taxon>
        <taxon>Fungi</taxon>
        <taxon>Dikarya</taxon>
        <taxon>Ascomycota</taxon>
        <taxon>Pezizomycotina</taxon>
        <taxon>Dothideomycetes</taxon>
        <taxon>Pleosporomycetidae</taxon>
        <taxon>Pleosporales</taxon>
        <taxon>Sporormiaceae</taxon>
        <taxon>Sporormia</taxon>
    </lineage>
</organism>
<gene>
    <name evidence="2" type="ORF">M011DRAFT_478449</name>
</gene>
<evidence type="ECO:0000313" key="2">
    <source>
        <dbReference type="EMBL" id="KAF2746060.1"/>
    </source>
</evidence>
<feature type="compositionally biased region" description="Polar residues" evidence="1">
    <location>
        <begin position="30"/>
        <end position="51"/>
    </location>
</feature>
<dbReference type="AlphaFoldDB" id="A0A6A6V951"/>
<feature type="compositionally biased region" description="Low complexity" evidence="1">
    <location>
        <begin position="1"/>
        <end position="10"/>
    </location>
</feature>
<keyword evidence="3" id="KW-1185">Reference proteome</keyword>
<dbReference type="Proteomes" id="UP000799440">
    <property type="component" value="Unassembled WGS sequence"/>
</dbReference>
<dbReference type="EMBL" id="MU006579">
    <property type="protein sequence ID" value="KAF2746060.1"/>
    <property type="molecule type" value="Genomic_DNA"/>
</dbReference>